<dbReference type="SUPFAM" id="SSF55120">
    <property type="entry name" value="Pseudouridine synthase"/>
    <property type="match status" value="1"/>
</dbReference>
<dbReference type="InterPro" id="IPR002501">
    <property type="entry name" value="PsdUridine_synth_N"/>
</dbReference>
<keyword evidence="9" id="KW-1185">Reference proteome</keyword>
<dbReference type="InterPro" id="IPR014780">
    <property type="entry name" value="tRNA_psdUridine_synth_TruB"/>
</dbReference>
<protein>
    <recommendedName>
        <fullName evidence="5">tRNA pseudouridine synthase B</fullName>
        <ecNumber evidence="5">5.4.99.25</ecNumber>
    </recommendedName>
    <alternativeName>
        <fullName evidence="5">tRNA pseudouridine(55) synthase</fullName>
        <shortName evidence="5">Psi55 synthase</shortName>
    </alternativeName>
    <alternativeName>
        <fullName evidence="5">tRNA pseudouridylate synthase</fullName>
    </alternativeName>
    <alternativeName>
        <fullName evidence="5">tRNA-uridine isomerase</fullName>
    </alternativeName>
</protein>
<dbReference type="HAMAP" id="MF_01080">
    <property type="entry name" value="TruB_bact"/>
    <property type="match status" value="1"/>
</dbReference>
<feature type="active site" description="Nucleophile" evidence="5">
    <location>
        <position position="47"/>
    </location>
</feature>
<gene>
    <name evidence="5 8" type="primary">truB</name>
    <name evidence="8" type="ORF">ACFOKA_00255</name>
</gene>
<sequence length="300" mass="32013">MSRRRKGNKVDGWLVVDKPLGVSSAAVVGTVKRVTNAQKVGHGGTLDPLASGILPIGLGEATKTMSYIVDATKEYAFDVTWGTSTDSDDVEGEILQSGGRVPDESEIIATLPLFTGAIEQCPPAYSAIKVNGERAYALARRGEEVILASRTVEIQAFRLEKHDREAGVSSFHVTCGKGTYIRSLGRDIALKLGTFGHITALRRLRVGPFALNKAISLEKLAELGHSAPAAEFILPITTALDDIPAVAVSELEAKAIRHGQCFPSSTVKQGTVVLMAEDLPVAIAEAKDGMVRPLRVFNII</sequence>
<dbReference type="PANTHER" id="PTHR13767">
    <property type="entry name" value="TRNA-PSEUDOURIDINE SYNTHASE"/>
    <property type="match status" value="1"/>
</dbReference>
<dbReference type="InterPro" id="IPR020103">
    <property type="entry name" value="PsdUridine_synth_cat_dom_sf"/>
</dbReference>
<dbReference type="GO" id="GO:0160148">
    <property type="term" value="F:tRNA pseudouridine(55) synthase activity"/>
    <property type="evidence" value="ECO:0007669"/>
    <property type="project" value="UniProtKB-EC"/>
</dbReference>
<dbReference type="EMBL" id="JBHRSL010000001">
    <property type="protein sequence ID" value="MFC3050326.1"/>
    <property type="molecule type" value="Genomic_DNA"/>
</dbReference>
<organism evidence="8 9">
    <name type="scientific">Kordiimonas pumila</name>
    <dbReference type="NCBI Taxonomy" id="2161677"/>
    <lineage>
        <taxon>Bacteria</taxon>
        <taxon>Pseudomonadati</taxon>
        <taxon>Pseudomonadota</taxon>
        <taxon>Alphaproteobacteria</taxon>
        <taxon>Kordiimonadales</taxon>
        <taxon>Kordiimonadaceae</taxon>
        <taxon>Kordiimonas</taxon>
    </lineage>
</organism>
<keyword evidence="4 5" id="KW-0413">Isomerase</keyword>
<name>A0ABV7CZL7_9PROT</name>
<feature type="domain" description="tRNA pseudouridylate synthase B C-terminal" evidence="7">
    <location>
        <begin position="182"/>
        <end position="240"/>
    </location>
</feature>
<comment type="catalytic activity">
    <reaction evidence="1 5">
        <text>uridine(55) in tRNA = pseudouridine(55) in tRNA</text>
        <dbReference type="Rhea" id="RHEA:42532"/>
        <dbReference type="Rhea" id="RHEA-COMP:10101"/>
        <dbReference type="Rhea" id="RHEA-COMP:10102"/>
        <dbReference type="ChEBI" id="CHEBI:65314"/>
        <dbReference type="ChEBI" id="CHEBI:65315"/>
        <dbReference type="EC" id="5.4.99.25"/>
    </reaction>
</comment>
<dbReference type="EC" id="5.4.99.25" evidence="5"/>
<evidence type="ECO:0000256" key="5">
    <source>
        <dbReference type="HAMAP-Rule" id="MF_01080"/>
    </source>
</evidence>
<dbReference type="Gene3D" id="3.30.2350.10">
    <property type="entry name" value="Pseudouridine synthase"/>
    <property type="match status" value="1"/>
</dbReference>
<evidence type="ECO:0000256" key="4">
    <source>
        <dbReference type="ARBA" id="ARBA00023235"/>
    </source>
</evidence>
<dbReference type="PANTHER" id="PTHR13767:SF2">
    <property type="entry name" value="PSEUDOURIDYLATE SYNTHASE TRUB1"/>
    <property type="match status" value="1"/>
</dbReference>
<proteinExistence type="inferred from homology"/>
<dbReference type="NCBIfam" id="TIGR00431">
    <property type="entry name" value="TruB"/>
    <property type="match status" value="1"/>
</dbReference>
<dbReference type="InterPro" id="IPR032819">
    <property type="entry name" value="TruB_C"/>
</dbReference>
<keyword evidence="3 5" id="KW-0819">tRNA processing</keyword>
<comment type="caution">
    <text evidence="8">The sequence shown here is derived from an EMBL/GenBank/DDBJ whole genome shotgun (WGS) entry which is preliminary data.</text>
</comment>
<feature type="domain" description="Pseudouridine synthase II N-terminal" evidence="6">
    <location>
        <begin position="32"/>
        <end position="181"/>
    </location>
</feature>
<evidence type="ECO:0000313" key="8">
    <source>
        <dbReference type="EMBL" id="MFC3050326.1"/>
    </source>
</evidence>
<evidence type="ECO:0000256" key="1">
    <source>
        <dbReference type="ARBA" id="ARBA00000385"/>
    </source>
</evidence>
<accession>A0ABV7CZL7</accession>
<evidence type="ECO:0000256" key="2">
    <source>
        <dbReference type="ARBA" id="ARBA00005642"/>
    </source>
</evidence>
<comment type="function">
    <text evidence="5">Responsible for synthesis of pseudouridine from uracil-55 in the psi GC loop of transfer RNAs.</text>
</comment>
<evidence type="ECO:0000256" key="3">
    <source>
        <dbReference type="ARBA" id="ARBA00022694"/>
    </source>
</evidence>
<evidence type="ECO:0000259" key="6">
    <source>
        <dbReference type="Pfam" id="PF01509"/>
    </source>
</evidence>
<dbReference type="Proteomes" id="UP001595444">
    <property type="component" value="Unassembled WGS sequence"/>
</dbReference>
<dbReference type="Pfam" id="PF01509">
    <property type="entry name" value="TruB_N"/>
    <property type="match status" value="1"/>
</dbReference>
<evidence type="ECO:0000313" key="9">
    <source>
        <dbReference type="Proteomes" id="UP001595444"/>
    </source>
</evidence>
<comment type="similarity">
    <text evidence="2 5">Belongs to the pseudouridine synthase TruB family. Type 1 subfamily.</text>
</comment>
<dbReference type="CDD" id="cd02573">
    <property type="entry name" value="PseudoU_synth_EcTruB"/>
    <property type="match status" value="1"/>
</dbReference>
<dbReference type="RefSeq" id="WP_194214724.1">
    <property type="nucleotide sequence ID" value="NZ_CP061205.1"/>
</dbReference>
<evidence type="ECO:0000259" key="7">
    <source>
        <dbReference type="Pfam" id="PF16198"/>
    </source>
</evidence>
<dbReference type="Pfam" id="PF16198">
    <property type="entry name" value="TruB_C_2"/>
    <property type="match status" value="1"/>
</dbReference>
<reference evidence="9" key="1">
    <citation type="journal article" date="2019" name="Int. J. Syst. Evol. Microbiol.">
        <title>The Global Catalogue of Microorganisms (GCM) 10K type strain sequencing project: providing services to taxonomists for standard genome sequencing and annotation.</title>
        <authorList>
            <consortium name="The Broad Institute Genomics Platform"/>
            <consortium name="The Broad Institute Genome Sequencing Center for Infectious Disease"/>
            <person name="Wu L."/>
            <person name="Ma J."/>
        </authorList>
    </citation>
    <scope>NUCLEOTIDE SEQUENCE [LARGE SCALE GENOMIC DNA]</scope>
    <source>
        <strain evidence="9">KCTC 62164</strain>
    </source>
</reference>